<dbReference type="PROSITE" id="PS50928">
    <property type="entry name" value="ABC_TM1"/>
    <property type="match status" value="1"/>
</dbReference>
<keyword evidence="6 7" id="KW-0472">Membrane</keyword>
<evidence type="ECO:0000256" key="4">
    <source>
        <dbReference type="ARBA" id="ARBA00022692"/>
    </source>
</evidence>
<dbReference type="eggNOG" id="COG0601">
    <property type="taxonomic scope" value="Bacteria"/>
</dbReference>
<keyword evidence="5 7" id="KW-1133">Transmembrane helix</keyword>
<reference evidence="9 10" key="1">
    <citation type="journal article" date="2012" name="J. Bacteriol.">
        <title>Complete genome sequence of Pelagibacterium halotolerans B2T.</title>
        <authorList>
            <person name="Huo Y.Y."/>
            <person name="Cheng H."/>
            <person name="Han X.F."/>
            <person name="Jiang X.W."/>
            <person name="Sun C."/>
            <person name="Zhang X.Q."/>
            <person name="Zhu X.F."/>
            <person name="Liu Y.F."/>
            <person name="Li P.F."/>
            <person name="Ni P.X."/>
            <person name="Wu M."/>
        </authorList>
    </citation>
    <scope>NUCLEOTIDE SEQUENCE [LARGE SCALE GENOMIC DNA]</scope>
    <source>
        <strain evidence="10">DSM 22347 / JCM 15775 / CGMCC 1.7692 / B2</strain>
    </source>
</reference>
<dbReference type="PANTHER" id="PTHR43163:SF6">
    <property type="entry name" value="DIPEPTIDE TRANSPORT SYSTEM PERMEASE PROTEIN DPPB-RELATED"/>
    <property type="match status" value="1"/>
</dbReference>
<sequence length="315" mass="33886">MFKFLLRKLPSVLAVALASSIIAFFLPRLAPGDPAIAIAGPEATLEQLTAVREQMGLNDPVIVQYFNWLTGVLQGDFGQSFTMRRPVAEVILSRIESTLELALLSMVLLVAFGIGLGILAGTERSKWARVAIDGTITFLLAMPPFVIGLIFILFLGIMFPLFPISGEVLFSENLIVGLHYLVLPALAISLAQASIVARQLQATMLSTRDEDFIDLARAKGVPDGKITRQHVLRNSLGPAVVAIGLRFGDMLAGAVIIEAIFARNGVGALAIYAVQSRDYNVLQAIILGAVLIAVFTQLISEIVLAALDPRIRLEG</sequence>
<comment type="subcellular location">
    <subcellularLocation>
        <location evidence="1 7">Cell membrane</location>
        <topology evidence="1 7">Multi-pass membrane protein</topology>
    </subcellularLocation>
</comment>
<dbReference type="Pfam" id="PF00528">
    <property type="entry name" value="BPD_transp_1"/>
    <property type="match status" value="1"/>
</dbReference>
<dbReference type="EMBL" id="CP003075">
    <property type="protein sequence ID" value="AEQ51278.1"/>
    <property type="molecule type" value="Genomic_DNA"/>
</dbReference>
<feature type="domain" description="ABC transmembrane type-1" evidence="8">
    <location>
        <begin position="95"/>
        <end position="303"/>
    </location>
</feature>
<keyword evidence="2 7" id="KW-0813">Transport</keyword>
<dbReference type="SUPFAM" id="SSF161098">
    <property type="entry name" value="MetI-like"/>
    <property type="match status" value="1"/>
</dbReference>
<dbReference type="HOGENOM" id="CLU_036879_0_1_5"/>
<protein>
    <submittedName>
        <fullName evidence="9">Dipeptide transport system permease protein DppB</fullName>
    </submittedName>
</protein>
<feature type="transmembrane region" description="Helical" evidence="7">
    <location>
        <begin position="101"/>
        <end position="122"/>
    </location>
</feature>
<dbReference type="RefSeq" id="WP_014130427.1">
    <property type="nucleotide sequence ID" value="NC_016078.1"/>
</dbReference>
<evidence type="ECO:0000256" key="7">
    <source>
        <dbReference type="RuleBase" id="RU363032"/>
    </source>
</evidence>
<feature type="transmembrane region" description="Helical" evidence="7">
    <location>
        <begin position="174"/>
        <end position="197"/>
    </location>
</feature>
<dbReference type="STRING" id="1082931.KKY_1250"/>
<keyword evidence="3" id="KW-1003">Cell membrane</keyword>
<evidence type="ECO:0000256" key="2">
    <source>
        <dbReference type="ARBA" id="ARBA00022448"/>
    </source>
</evidence>
<evidence type="ECO:0000256" key="5">
    <source>
        <dbReference type="ARBA" id="ARBA00022989"/>
    </source>
</evidence>
<evidence type="ECO:0000313" key="9">
    <source>
        <dbReference type="EMBL" id="AEQ51278.1"/>
    </source>
</evidence>
<dbReference type="GO" id="GO:0005886">
    <property type="term" value="C:plasma membrane"/>
    <property type="evidence" value="ECO:0007669"/>
    <property type="project" value="UniProtKB-SubCell"/>
</dbReference>
<dbReference type="Proteomes" id="UP000008850">
    <property type="component" value="Chromosome"/>
</dbReference>
<dbReference type="Gene3D" id="1.10.3720.10">
    <property type="entry name" value="MetI-like"/>
    <property type="match status" value="1"/>
</dbReference>
<dbReference type="AlphaFoldDB" id="G4R7F3"/>
<organism evidence="9 10">
    <name type="scientific">Pelagibacterium halotolerans (strain DSM 22347 / JCM 15775 / CGMCC 1.7692 / B2)</name>
    <dbReference type="NCBI Taxonomy" id="1082931"/>
    <lineage>
        <taxon>Bacteria</taxon>
        <taxon>Pseudomonadati</taxon>
        <taxon>Pseudomonadota</taxon>
        <taxon>Alphaproteobacteria</taxon>
        <taxon>Hyphomicrobiales</taxon>
        <taxon>Devosiaceae</taxon>
        <taxon>Pelagibacterium</taxon>
    </lineage>
</organism>
<evidence type="ECO:0000313" key="10">
    <source>
        <dbReference type="Proteomes" id="UP000008850"/>
    </source>
</evidence>
<feature type="transmembrane region" description="Helical" evidence="7">
    <location>
        <begin position="251"/>
        <end position="275"/>
    </location>
</feature>
<dbReference type="PANTHER" id="PTHR43163">
    <property type="entry name" value="DIPEPTIDE TRANSPORT SYSTEM PERMEASE PROTEIN DPPB-RELATED"/>
    <property type="match status" value="1"/>
</dbReference>
<evidence type="ECO:0000259" key="8">
    <source>
        <dbReference type="PROSITE" id="PS50928"/>
    </source>
</evidence>
<keyword evidence="4 7" id="KW-0812">Transmembrane</keyword>
<dbReference type="Pfam" id="PF19300">
    <property type="entry name" value="BPD_transp_1_N"/>
    <property type="match status" value="1"/>
</dbReference>
<feature type="transmembrane region" description="Helical" evidence="7">
    <location>
        <begin position="281"/>
        <end position="307"/>
    </location>
</feature>
<dbReference type="GO" id="GO:0055085">
    <property type="term" value="P:transmembrane transport"/>
    <property type="evidence" value="ECO:0007669"/>
    <property type="project" value="InterPro"/>
</dbReference>
<dbReference type="CDD" id="cd06261">
    <property type="entry name" value="TM_PBP2"/>
    <property type="match status" value="1"/>
</dbReference>
<accession>G4R7F3</accession>
<feature type="transmembrane region" description="Helical" evidence="7">
    <location>
        <begin position="134"/>
        <end position="162"/>
    </location>
</feature>
<evidence type="ECO:0000256" key="1">
    <source>
        <dbReference type="ARBA" id="ARBA00004651"/>
    </source>
</evidence>
<dbReference type="KEGG" id="phl:KKY_1250"/>
<proteinExistence type="inferred from homology"/>
<keyword evidence="10" id="KW-1185">Reference proteome</keyword>
<evidence type="ECO:0000256" key="6">
    <source>
        <dbReference type="ARBA" id="ARBA00023136"/>
    </source>
</evidence>
<comment type="similarity">
    <text evidence="7">Belongs to the binding-protein-dependent transport system permease family.</text>
</comment>
<gene>
    <name evidence="9" type="ordered locus">KKY_1250</name>
</gene>
<dbReference type="InterPro" id="IPR045621">
    <property type="entry name" value="BPD_transp_1_N"/>
</dbReference>
<dbReference type="InterPro" id="IPR000515">
    <property type="entry name" value="MetI-like"/>
</dbReference>
<dbReference type="InterPro" id="IPR035906">
    <property type="entry name" value="MetI-like_sf"/>
</dbReference>
<evidence type="ECO:0000256" key="3">
    <source>
        <dbReference type="ARBA" id="ARBA00022475"/>
    </source>
</evidence>
<name>G4R7F3_PELHB</name>